<keyword evidence="4" id="KW-1185">Reference proteome</keyword>
<dbReference type="Proteomes" id="UP000789375">
    <property type="component" value="Unassembled WGS sequence"/>
</dbReference>
<organism evidence="3 4">
    <name type="scientific">Funneliformis mosseae</name>
    <name type="common">Endomycorrhizal fungus</name>
    <name type="synonym">Glomus mosseae</name>
    <dbReference type="NCBI Taxonomy" id="27381"/>
    <lineage>
        <taxon>Eukaryota</taxon>
        <taxon>Fungi</taxon>
        <taxon>Fungi incertae sedis</taxon>
        <taxon>Mucoromycota</taxon>
        <taxon>Glomeromycotina</taxon>
        <taxon>Glomeromycetes</taxon>
        <taxon>Glomerales</taxon>
        <taxon>Glomeraceae</taxon>
        <taxon>Funneliformis</taxon>
    </lineage>
</organism>
<evidence type="ECO:0000313" key="4">
    <source>
        <dbReference type="Proteomes" id="UP000789375"/>
    </source>
</evidence>
<keyword evidence="2" id="KW-0732">Signal</keyword>
<reference evidence="3" key="1">
    <citation type="submission" date="2021-06" db="EMBL/GenBank/DDBJ databases">
        <authorList>
            <person name="Kallberg Y."/>
            <person name="Tangrot J."/>
            <person name="Rosling A."/>
        </authorList>
    </citation>
    <scope>NUCLEOTIDE SEQUENCE</scope>
    <source>
        <strain evidence="3">87-6 pot B 2015</strain>
    </source>
</reference>
<feature type="transmembrane region" description="Helical" evidence="1">
    <location>
        <begin position="351"/>
        <end position="373"/>
    </location>
</feature>
<keyword evidence="1" id="KW-0472">Membrane</keyword>
<evidence type="ECO:0000313" key="3">
    <source>
        <dbReference type="EMBL" id="CAG8683313.1"/>
    </source>
</evidence>
<feature type="transmembrane region" description="Helical" evidence="1">
    <location>
        <begin position="465"/>
        <end position="490"/>
    </location>
</feature>
<sequence>MGKTIVIVTLFLILSIQFQTAFPKDNDQIKKIYPSMNDSIPIGTNTMNMTFSRAVESTVPVNISIYLKHDDTNLLRQIFLCSKQNCVIGDDDDSLTIVLLDITFNVPNATYYVEIDDDFLKYKDESEMITGIKLGNWIIKTTGEYNKTNDDSEIIYGVIRLNIEGTQYYKNLKDDTDDTTYFDGMIKQISESIPVDLLRLHYSRHYLEFDNEELLYMIFRINPPIVGGFNNKSTKDVFDDFYKLLKINSEIKTYLDLKNHTKYIDKIFGLRKASNLWEEIKIKLLYLKDDKVFLSVFIFSLVLLVILTLGGYYLNKDANNLIIFQAAFTLFDIANDIIFLFKLKNNLHDLLIPSIIFTIVPFLVNLVLAIYILKHENNYNIKFKNWFDKNLKLASAIVVFCVGDVGLLHLLDSKFANLEIFEAPFQNEHLIFRGLLLNVIIEDISQLVIQILYAIAITTTEYSDIALLTLITSFVMVFINVVCFAFGIILKKHKKRREANNIDSITLNEARYPTHMDPLHETARYPITSQPSLITYHEIQENRSPS</sequence>
<dbReference type="EMBL" id="CAJVPP010006974">
    <property type="protein sequence ID" value="CAG8683313.1"/>
    <property type="molecule type" value="Genomic_DNA"/>
</dbReference>
<feature type="transmembrane region" description="Helical" evidence="1">
    <location>
        <begin position="393"/>
        <end position="411"/>
    </location>
</feature>
<gene>
    <name evidence="3" type="ORF">FMOSSE_LOCUS13001</name>
</gene>
<feature type="transmembrane region" description="Helical" evidence="1">
    <location>
        <begin position="292"/>
        <end position="314"/>
    </location>
</feature>
<proteinExistence type="predicted"/>
<protein>
    <submittedName>
        <fullName evidence="3">3250_t:CDS:1</fullName>
    </submittedName>
</protein>
<evidence type="ECO:0000256" key="1">
    <source>
        <dbReference type="SAM" id="Phobius"/>
    </source>
</evidence>
<feature type="non-terminal residue" evidence="3">
    <location>
        <position position="1"/>
    </location>
</feature>
<feature type="transmembrane region" description="Helical" evidence="1">
    <location>
        <begin position="321"/>
        <end position="339"/>
    </location>
</feature>
<feature type="signal peptide" evidence="2">
    <location>
        <begin position="1"/>
        <end position="23"/>
    </location>
</feature>
<evidence type="ECO:0000256" key="2">
    <source>
        <dbReference type="SAM" id="SignalP"/>
    </source>
</evidence>
<accession>A0A9N9EMM7</accession>
<keyword evidence="1" id="KW-1133">Transmembrane helix</keyword>
<name>A0A9N9EMM7_FUNMO</name>
<comment type="caution">
    <text evidence="3">The sequence shown here is derived from an EMBL/GenBank/DDBJ whole genome shotgun (WGS) entry which is preliminary data.</text>
</comment>
<dbReference type="AlphaFoldDB" id="A0A9N9EMM7"/>
<keyword evidence="1" id="KW-0812">Transmembrane</keyword>
<feature type="chain" id="PRO_5040148710" evidence="2">
    <location>
        <begin position="24"/>
        <end position="546"/>
    </location>
</feature>